<dbReference type="EMBL" id="CP006664">
    <property type="protein sequence ID" value="AIJ07467.1"/>
    <property type="molecule type" value="Genomic_DNA"/>
</dbReference>
<dbReference type="AlphaFoldDB" id="A0A076LL30"/>
<evidence type="ECO:0000313" key="1">
    <source>
        <dbReference type="EMBL" id="AIJ07467.1"/>
    </source>
</evidence>
<protein>
    <submittedName>
        <fullName evidence="1">Uncharacterized protein</fullName>
    </submittedName>
</protein>
<dbReference type="HOGENOM" id="CLU_3343078_0_0_6"/>
<sequence>MTQPGVSQHGLLFSFIKKYHVVKNSEKSFNSLFLIEL</sequence>
<evidence type="ECO:0000313" key="2">
    <source>
        <dbReference type="Proteomes" id="UP000028681"/>
    </source>
</evidence>
<reference evidence="1 2" key="1">
    <citation type="journal article" date="2012" name="PLoS ONE">
        <title>Edwardsiella comparative phylogenomics reveal the new intra/inter-species taxonomic relationships, virulence evolution and niche adaptation mechanisms.</title>
        <authorList>
            <person name="Yang M."/>
            <person name="Lv Y."/>
            <person name="Xiao J."/>
            <person name="Wu H."/>
            <person name="Zheng H."/>
            <person name="Liu Q."/>
            <person name="Zhang Y."/>
            <person name="Wang Q."/>
        </authorList>
    </citation>
    <scope>NUCLEOTIDE SEQUENCE [LARGE SCALE GENOMIC DNA]</scope>
    <source>
        <strain evidence="2">080813</strain>
    </source>
</reference>
<gene>
    <name evidence="1" type="ORF">ETEE_1002</name>
</gene>
<name>A0A076LL30_9GAMM</name>
<proteinExistence type="predicted"/>
<dbReference type="Proteomes" id="UP000028681">
    <property type="component" value="Chromosome"/>
</dbReference>
<accession>A0A076LL30</accession>
<dbReference type="KEGG" id="ete:ETEE_1002"/>
<organism evidence="1 2">
    <name type="scientific">Edwardsiella anguillarum ET080813</name>
    <dbReference type="NCBI Taxonomy" id="667120"/>
    <lineage>
        <taxon>Bacteria</taxon>
        <taxon>Pseudomonadati</taxon>
        <taxon>Pseudomonadota</taxon>
        <taxon>Gammaproteobacteria</taxon>
        <taxon>Enterobacterales</taxon>
        <taxon>Hafniaceae</taxon>
        <taxon>Edwardsiella</taxon>
    </lineage>
</organism>